<dbReference type="AlphaFoldDB" id="A0A0F8ZZS2"/>
<proteinExistence type="predicted"/>
<evidence type="ECO:0000313" key="1">
    <source>
        <dbReference type="EMBL" id="KKK65436.1"/>
    </source>
</evidence>
<sequence length="66" mass="7037">MSPVSMSPEAEVEKKIGQIDCQLTSLDATVSRLSDKTQVLIDRLSSILIPATKSSQFLITSATANA</sequence>
<accession>A0A0F8ZZS2</accession>
<feature type="non-terminal residue" evidence="1">
    <location>
        <position position="66"/>
    </location>
</feature>
<comment type="caution">
    <text evidence="1">The sequence shown here is derived from an EMBL/GenBank/DDBJ whole genome shotgun (WGS) entry which is preliminary data.</text>
</comment>
<gene>
    <name evidence="1" type="ORF">LCGC14_2974170</name>
</gene>
<protein>
    <submittedName>
        <fullName evidence="1">Uncharacterized protein</fullName>
    </submittedName>
</protein>
<organism evidence="1">
    <name type="scientific">marine sediment metagenome</name>
    <dbReference type="NCBI Taxonomy" id="412755"/>
    <lineage>
        <taxon>unclassified sequences</taxon>
        <taxon>metagenomes</taxon>
        <taxon>ecological metagenomes</taxon>
    </lineage>
</organism>
<name>A0A0F8ZZS2_9ZZZZ</name>
<reference evidence="1" key="1">
    <citation type="journal article" date="2015" name="Nature">
        <title>Complex archaea that bridge the gap between prokaryotes and eukaryotes.</title>
        <authorList>
            <person name="Spang A."/>
            <person name="Saw J.H."/>
            <person name="Jorgensen S.L."/>
            <person name="Zaremba-Niedzwiedzka K."/>
            <person name="Martijn J."/>
            <person name="Lind A.E."/>
            <person name="van Eijk R."/>
            <person name="Schleper C."/>
            <person name="Guy L."/>
            <person name="Ettema T.J."/>
        </authorList>
    </citation>
    <scope>NUCLEOTIDE SEQUENCE</scope>
</reference>
<dbReference type="EMBL" id="LAZR01060558">
    <property type="protein sequence ID" value="KKK65436.1"/>
    <property type="molecule type" value="Genomic_DNA"/>
</dbReference>